<reference evidence="1" key="1">
    <citation type="submission" date="2007-11" db="EMBL/GenBank/DDBJ databases">
        <authorList>
            <person name="Fulton L."/>
            <person name="Clifton S."/>
            <person name="Fulton B."/>
            <person name="Xu J."/>
            <person name="Minx P."/>
            <person name="Pepin K.H."/>
            <person name="Johnson M."/>
            <person name="Thiruvilangam P."/>
            <person name="Bhonagiri V."/>
            <person name="Nash W.E."/>
            <person name="Mardis E.R."/>
            <person name="Wilson R.K."/>
        </authorList>
    </citation>
    <scope>NUCLEOTIDE SEQUENCE [LARGE SCALE GENOMIC DNA]</scope>
    <source>
        <strain evidence="1">DSM 14662</strain>
    </source>
</reference>
<reference evidence="1" key="2">
    <citation type="submission" date="2013-11" db="EMBL/GenBank/DDBJ databases">
        <title>Draft genome sequence of Anaerostipes caccae (DSM 14662).</title>
        <authorList>
            <person name="Sudarsanam P."/>
            <person name="Ley R."/>
            <person name="Guruge J."/>
            <person name="Turnbaugh P.J."/>
            <person name="Mahowald M."/>
            <person name="Liep D."/>
            <person name="Gordon J."/>
        </authorList>
    </citation>
    <scope>NUCLEOTIDE SEQUENCE</scope>
    <source>
        <strain evidence="1">DSM 14662</strain>
    </source>
</reference>
<sequence>MIDAENFFNLGTDYFSFIGQKCHFEIQKNDNPHFVSKNILTVVSDSDEQLFFSFSGNDGLCLTTEFGSIIHKNILGKFLSLPSNNAKALLEFFENYGYFFKMPPNETNIVDFSHLIQVTYHIKAALLLMNELQNVTINYDEILRLTLFLLLAPPIEMKITEKQTYTGYHDSVFKTLDSVITINDSSDYITIDNEDYYSIPDIIYGKSFNLRVDEYEDISTGEKFMYSYPGIDDSRYRKITVAYKNCHHVSKIQRLLIDFLFHFMNSNGVIKNVSFDLGIEFYGTSNLDLDDKMKKALLIIAKHVLSQEINHHVSRMKPIYNPVTLEPSWKAPNLLTALYFSLFYMKPKSEIYRKCANPSCTNFFLVKTSNSRKKYCCDACRNASNQRDYRSRQKKITKAGG</sequence>
<dbReference type="InterPro" id="IPR023286">
    <property type="entry name" value="ABATE_dom_sf"/>
</dbReference>
<dbReference type="Proteomes" id="UP000004935">
    <property type="component" value="Unassembled WGS sequence"/>
</dbReference>
<organism evidence="1 2">
    <name type="scientific">Anaerostipes caccae (strain DSM 14662 / CCUG 47493 / JCM 13470 / NCIMB 13811 / L1-92)</name>
    <dbReference type="NCBI Taxonomy" id="411490"/>
    <lineage>
        <taxon>Bacteria</taxon>
        <taxon>Bacillati</taxon>
        <taxon>Bacillota</taxon>
        <taxon>Clostridia</taxon>
        <taxon>Lachnospirales</taxon>
        <taxon>Lachnospiraceae</taxon>
        <taxon>Anaerostipes</taxon>
    </lineage>
</organism>
<dbReference type="RefSeq" id="WP_006566271.1">
    <property type="nucleotide sequence ID" value="NZ_AP023027.1"/>
</dbReference>
<comment type="caution">
    <text evidence="1">The sequence shown here is derived from an EMBL/GenBank/DDBJ whole genome shotgun (WGS) entry which is preliminary data.</text>
</comment>
<accession>B0MB38</accession>
<keyword evidence="2" id="KW-1185">Reference proteome</keyword>
<dbReference type="Gene3D" id="1.10.3300.10">
    <property type="entry name" value="Jann2411-like domain"/>
    <property type="match status" value="1"/>
</dbReference>
<protein>
    <recommendedName>
        <fullName evidence="3">CGNR zinc finger domain-containing protein</fullName>
    </recommendedName>
</protein>
<dbReference type="HOGENOM" id="CLU_701924_0_0_9"/>
<dbReference type="EMBL" id="ABAX03000005">
    <property type="protein sequence ID" value="EDR98713.1"/>
    <property type="molecule type" value="Genomic_DNA"/>
</dbReference>
<dbReference type="eggNOG" id="ENOG503342A">
    <property type="taxonomic scope" value="Bacteria"/>
</dbReference>
<proteinExistence type="predicted"/>
<evidence type="ECO:0000313" key="2">
    <source>
        <dbReference type="Proteomes" id="UP000004935"/>
    </source>
</evidence>
<dbReference type="SUPFAM" id="SSF160904">
    <property type="entry name" value="Jann2411-like"/>
    <property type="match status" value="1"/>
</dbReference>
<dbReference type="AlphaFoldDB" id="B0MB38"/>
<gene>
    <name evidence="1" type="ORF">ANACAC_00764</name>
</gene>
<name>B0MB38_ANACD</name>
<dbReference type="CDD" id="cd20335">
    <property type="entry name" value="BRcat_RBR"/>
    <property type="match status" value="1"/>
</dbReference>
<evidence type="ECO:0008006" key="3">
    <source>
        <dbReference type="Google" id="ProtNLM"/>
    </source>
</evidence>
<evidence type="ECO:0000313" key="1">
    <source>
        <dbReference type="EMBL" id="EDR98713.1"/>
    </source>
</evidence>